<protein>
    <submittedName>
        <fullName evidence="1">Uncharacterized protein</fullName>
    </submittedName>
</protein>
<keyword evidence="2" id="KW-1185">Reference proteome</keyword>
<organism evidence="1 2">
    <name type="scientific">Halocaridina rubra</name>
    <name type="common">Hawaiian red shrimp</name>
    <dbReference type="NCBI Taxonomy" id="373956"/>
    <lineage>
        <taxon>Eukaryota</taxon>
        <taxon>Metazoa</taxon>
        <taxon>Ecdysozoa</taxon>
        <taxon>Arthropoda</taxon>
        <taxon>Crustacea</taxon>
        <taxon>Multicrustacea</taxon>
        <taxon>Malacostraca</taxon>
        <taxon>Eumalacostraca</taxon>
        <taxon>Eucarida</taxon>
        <taxon>Decapoda</taxon>
        <taxon>Pleocyemata</taxon>
        <taxon>Caridea</taxon>
        <taxon>Atyoidea</taxon>
        <taxon>Atyidae</taxon>
        <taxon>Halocaridina</taxon>
    </lineage>
</organism>
<proteinExistence type="predicted"/>
<reference evidence="1 2" key="1">
    <citation type="submission" date="2023-11" db="EMBL/GenBank/DDBJ databases">
        <title>Halocaridina rubra genome assembly.</title>
        <authorList>
            <person name="Smith C."/>
        </authorList>
    </citation>
    <scope>NUCLEOTIDE SEQUENCE [LARGE SCALE GENOMIC DNA]</scope>
    <source>
        <strain evidence="1">EP-1</strain>
        <tissue evidence="1">Whole</tissue>
    </source>
</reference>
<dbReference type="Proteomes" id="UP001381693">
    <property type="component" value="Unassembled WGS sequence"/>
</dbReference>
<gene>
    <name evidence="1" type="ORF">SK128_014472</name>
</gene>
<evidence type="ECO:0000313" key="2">
    <source>
        <dbReference type="Proteomes" id="UP001381693"/>
    </source>
</evidence>
<feature type="non-terminal residue" evidence="1">
    <location>
        <position position="77"/>
    </location>
</feature>
<evidence type="ECO:0000313" key="1">
    <source>
        <dbReference type="EMBL" id="KAK7070334.1"/>
    </source>
</evidence>
<dbReference type="AlphaFoldDB" id="A0AAN8X000"/>
<sequence length="77" mass="7887">MLEMLKDLCEGGDDVLGELAPLSELLAGGVVLVVDISGVRLFLRASPIPPAVVGDLLPVPNGEGDLLPAPTTGLLWA</sequence>
<comment type="caution">
    <text evidence="1">The sequence shown here is derived from an EMBL/GenBank/DDBJ whole genome shotgun (WGS) entry which is preliminary data.</text>
</comment>
<dbReference type="EMBL" id="JAXCGZ010015419">
    <property type="protein sequence ID" value="KAK7070334.1"/>
    <property type="molecule type" value="Genomic_DNA"/>
</dbReference>
<name>A0AAN8X000_HALRR</name>
<accession>A0AAN8X000</accession>